<sequence length="112" mass="12627">MGACSTTPGTSARRAVESAAERQVGHAGRKDDMDYCHEYEAEANCDYAWDRPSVDIARERSGQGGLEGLDVRIGELEEFCDKLEKQMPNMSDEWKDLARDKMSDMLEECMEI</sequence>
<keyword evidence="4" id="KW-1185">Reference proteome</keyword>
<accession>A0A066XZ60</accession>
<organism evidence="3 4">
    <name type="scientific">Colletotrichum sublineola</name>
    <name type="common">Sorghum anthracnose fungus</name>
    <dbReference type="NCBI Taxonomy" id="1173701"/>
    <lineage>
        <taxon>Eukaryota</taxon>
        <taxon>Fungi</taxon>
        <taxon>Dikarya</taxon>
        <taxon>Ascomycota</taxon>
        <taxon>Pezizomycotina</taxon>
        <taxon>Sordariomycetes</taxon>
        <taxon>Hypocreomycetidae</taxon>
        <taxon>Glomerellales</taxon>
        <taxon>Glomerellaceae</taxon>
        <taxon>Colletotrichum</taxon>
        <taxon>Colletotrichum graminicola species complex</taxon>
    </lineage>
</organism>
<feature type="coiled-coil region" evidence="1">
    <location>
        <begin position="66"/>
        <end position="93"/>
    </location>
</feature>
<evidence type="ECO:0000313" key="3">
    <source>
        <dbReference type="EMBL" id="KDN71071.1"/>
    </source>
</evidence>
<dbReference type="Proteomes" id="UP000027238">
    <property type="component" value="Unassembled WGS sequence"/>
</dbReference>
<feature type="compositionally biased region" description="Polar residues" evidence="2">
    <location>
        <begin position="1"/>
        <end position="10"/>
    </location>
</feature>
<keyword evidence="1" id="KW-0175">Coiled coil</keyword>
<dbReference type="HOGENOM" id="CLU_2145714_0_0_1"/>
<proteinExistence type="predicted"/>
<protein>
    <submittedName>
        <fullName evidence="3">Uncharacterized protein</fullName>
    </submittedName>
</protein>
<dbReference type="AlphaFoldDB" id="A0A066XZ60"/>
<feature type="compositionally biased region" description="Basic and acidic residues" evidence="2">
    <location>
        <begin position="14"/>
        <end position="27"/>
    </location>
</feature>
<gene>
    <name evidence="3" type="ORF">CSUB01_12032</name>
</gene>
<evidence type="ECO:0000256" key="1">
    <source>
        <dbReference type="SAM" id="Coils"/>
    </source>
</evidence>
<feature type="region of interest" description="Disordered" evidence="2">
    <location>
        <begin position="1"/>
        <end position="27"/>
    </location>
</feature>
<evidence type="ECO:0000313" key="4">
    <source>
        <dbReference type="Proteomes" id="UP000027238"/>
    </source>
</evidence>
<reference evidence="4" key="1">
    <citation type="journal article" date="2014" name="Genome Announc.">
        <title>Draft genome sequence of Colletotrichum sublineola, a destructive pathogen of cultivated sorghum.</title>
        <authorList>
            <person name="Baroncelli R."/>
            <person name="Sanz-Martin J.M."/>
            <person name="Rech G.E."/>
            <person name="Sukno S.A."/>
            <person name="Thon M.R."/>
        </authorList>
    </citation>
    <scope>NUCLEOTIDE SEQUENCE [LARGE SCALE GENOMIC DNA]</scope>
    <source>
        <strain evidence="4">TX430BB</strain>
    </source>
</reference>
<dbReference type="EMBL" id="JMSE01000258">
    <property type="protein sequence ID" value="KDN71071.1"/>
    <property type="molecule type" value="Genomic_DNA"/>
</dbReference>
<comment type="caution">
    <text evidence="3">The sequence shown here is derived from an EMBL/GenBank/DDBJ whole genome shotgun (WGS) entry which is preliminary data.</text>
</comment>
<name>A0A066XZ60_COLSU</name>
<evidence type="ECO:0000256" key="2">
    <source>
        <dbReference type="SAM" id="MobiDB-lite"/>
    </source>
</evidence>
<dbReference type="OrthoDB" id="5237293at2759"/>